<gene>
    <name evidence="1" type="ORF">FRY97_04695</name>
</gene>
<sequence>METGIVPTVAAMPVEEHVPSLQVLYLKNRPQQQVFTVNPARRTVLVGEKGTRVTLPAFAFGRVAVPYVEVRMTELLGLEDYLLAGRPAGGNSNSPRAQVHLKVLINGAPQESILPLQVDVPLSSRPRPGQSWALFSEAIPTLKAVRGGQVLEWRLMSGKATPIRQAARDYLSFGATAPGWYCCAAVQQQGRGVMVSAKPALGALPVSACQAFVLVPAQSALLGMYQSGRGFAALQVPANANVQVVVAGVWQGQLYLGISNARKAREKVFRMDMEPATPAVFKSRIKELCR</sequence>
<dbReference type="RefSeq" id="WP_147166282.1">
    <property type="nucleotide sequence ID" value="NZ_VOOR01000007.1"/>
</dbReference>
<dbReference type="OrthoDB" id="1488726at2"/>
<proteinExistence type="predicted"/>
<protein>
    <submittedName>
        <fullName evidence="1">Uncharacterized protein</fullName>
    </submittedName>
</protein>
<dbReference type="Proteomes" id="UP000321580">
    <property type="component" value="Unassembled WGS sequence"/>
</dbReference>
<organism evidence="1 2">
    <name type="scientific">Phaeodactylibacter luteus</name>
    <dbReference type="NCBI Taxonomy" id="1564516"/>
    <lineage>
        <taxon>Bacteria</taxon>
        <taxon>Pseudomonadati</taxon>
        <taxon>Bacteroidota</taxon>
        <taxon>Saprospiria</taxon>
        <taxon>Saprospirales</taxon>
        <taxon>Haliscomenobacteraceae</taxon>
        <taxon>Phaeodactylibacter</taxon>
    </lineage>
</organism>
<reference evidence="1 2" key="1">
    <citation type="submission" date="2019-08" db="EMBL/GenBank/DDBJ databases">
        <title>Genome of Phaeodactylibacter luteus.</title>
        <authorList>
            <person name="Bowman J.P."/>
        </authorList>
    </citation>
    <scope>NUCLEOTIDE SEQUENCE [LARGE SCALE GENOMIC DNA]</scope>
    <source>
        <strain evidence="1 2">KCTC 42180</strain>
    </source>
</reference>
<evidence type="ECO:0000313" key="2">
    <source>
        <dbReference type="Proteomes" id="UP000321580"/>
    </source>
</evidence>
<dbReference type="AlphaFoldDB" id="A0A5C6RW92"/>
<dbReference type="EMBL" id="VOOR01000007">
    <property type="protein sequence ID" value="TXB66493.1"/>
    <property type="molecule type" value="Genomic_DNA"/>
</dbReference>
<evidence type="ECO:0000313" key="1">
    <source>
        <dbReference type="EMBL" id="TXB66493.1"/>
    </source>
</evidence>
<comment type="caution">
    <text evidence="1">The sequence shown here is derived from an EMBL/GenBank/DDBJ whole genome shotgun (WGS) entry which is preliminary data.</text>
</comment>
<accession>A0A5C6RW92</accession>
<name>A0A5C6RW92_9BACT</name>
<keyword evidence="2" id="KW-1185">Reference proteome</keyword>